<gene>
    <name evidence="1" type="ORF">sm9_0530</name>
</gene>
<dbReference type="Gene3D" id="3.10.620.30">
    <property type="match status" value="1"/>
</dbReference>
<dbReference type="EMBL" id="CP011266">
    <property type="protein sequence ID" value="ALT68329.1"/>
    <property type="molecule type" value="Genomic_DNA"/>
</dbReference>
<reference evidence="1 2" key="1">
    <citation type="submission" date="2015-04" db="EMBL/GenBank/DDBJ databases">
        <title>The complete genome sequence of the rumen methanogen Methanobrevibacter millerae SM9.</title>
        <authorList>
            <person name="Leahy S.C."/>
            <person name="Kelly W.J."/>
            <person name="Pacheco D.M."/>
            <person name="Li D."/>
            <person name="Altermann E."/>
            <person name="Attwood G.T."/>
        </authorList>
    </citation>
    <scope>NUCLEOTIDE SEQUENCE [LARGE SCALE GENOMIC DNA]</scope>
    <source>
        <strain evidence="1 2">SM9</strain>
    </source>
</reference>
<accession>A0A0U3DPE8</accession>
<dbReference type="SUPFAM" id="SSF54001">
    <property type="entry name" value="Cysteine proteinases"/>
    <property type="match status" value="1"/>
</dbReference>
<proteinExistence type="predicted"/>
<dbReference type="KEGG" id="mmil:sm9_0530"/>
<organism evidence="1 2">
    <name type="scientific">Methanobrevibacter millerae</name>
    <dbReference type="NCBI Taxonomy" id="230361"/>
    <lineage>
        <taxon>Archaea</taxon>
        <taxon>Methanobacteriati</taxon>
        <taxon>Methanobacteriota</taxon>
        <taxon>Methanomada group</taxon>
        <taxon>Methanobacteria</taxon>
        <taxon>Methanobacteriales</taxon>
        <taxon>Methanobacteriaceae</taxon>
        <taxon>Methanobrevibacter</taxon>
    </lineage>
</organism>
<evidence type="ECO:0000313" key="1">
    <source>
        <dbReference type="EMBL" id="ALT68329.1"/>
    </source>
</evidence>
<sequence>MLIYHIYQLLYRRGLPARYVHRTCIFNNGDTGGHVWTQVLIDGIWIVSDSINRRNSLGEVVNWNNNNYKLQGYYSSIYF</sequence>
<dbReference type="Proteomes" id="UP000067738">
    <property type="component" value="Chromosome"/>
</dbReference>
<dbReference type="InterPro" id="IPR038765">
    <property type="entry name" value="Papain-like_cys_pep_sf"/>
</dbReference>
<dbReference type="PATRIC" id="fig|230361.4.peg.553"/>
<protein>
    <submittedName>
        <fullName evidence="1">Transglutaminase domain-containing protein</fullName>
    </submittedName>
</protein>
<evidence type="ECO:0000313" key="2">
    <source>
        <dbReference type="Proteomes" id="UP000067738"/>
    </source>
</evidence>
<keyword evidence="2" id="KW-1185">Reference proteome</keyword>
<name>A0A0U3DPE8_9EURY</name>
<dbReference type="AlphaFoldDB" id="A0A0U3DPE8"/>